<keyword evidence="6" id="KW-1185">Reference proteome</keyword>
<dbReference type="CDD" id="cd05379">
    <property type="entry name" value="CAP_bacterial"/>
    <property type="match status" value="1"/>
</dbReference>
<dbReference type="Pfam" id="PF18962">
    <property type="entry name" value="Por_Secre_tail"/>
    <property type="match status" value="1"/>
</dbReference>
<dbReference type="EMBL" id="BAABCW010000001">
    <property type="protein sequence ID" value="GAA4108082.1"/>
    <property type="molecule type" value="Genomic_DNA"/>
</dbReference>
<keyword evidence="1 2" id="KW-0732">Signal</keyword>
<evidence type="ECO:0000256" key="2">
    <source>
        <dbReference type="SAM" id="SignalP"/>
    </source>
</evidence>
<feature type="domain" description="Secretion system C-terminal sorting" evidence="4">
    <location>
        <begin position="176"/>
        <end position="244"/>
    </location>
</feature>
<evidence type="ECO:0000313" key="5">
    <source>
        <dbReference type="EMBL" id="GAA4108082.1"/>
    </source>
</evidence>
<dbReference type="SUPFAM" id="SSF55797">
    <property type="entry name" value="PR-1-like"/>
    <property type="match status" value="1"/>
</dbReference>
<dbReference type="InterPro" id="IPR026444">
    <property type="entry name" value="Secre_tail"/>
</dbReference>
<feature type="domain" description="SCP" evidence="3">
    <location>
        <begin position="35"/>
        <end position="153"/>
    </location>
</feature>
<proteinExistence type="predicted"/>
<evidence type="ECO:0000313" key="6">
    <source>
        <dbReference type="Proteomes" id="UP001500459"/>
    </source>
</evidence>
<reference evidence="6" key="1">
    <citation type="journal article" date="2019" name="Int. J. Syst. Evol. Microbiol.">
        <title>The Global Catalogue of Microorganisms (GCM) 10K type strain sequencing project: providing services to taxonomists for standard genome sequencing and annotation.</title>
        <authorList>
            <consortium name="The Broad Institute Genomics Platform"/>
            <consortium name="The Broad Institute Genome Sequencing Center for Infectious Disease"/>
            <person name="Wu L."/>
            <person name="Ma J."/>
        </authorList>
    </citation>
    <scope>NUCLEOTIDE SEQUENCE [LARGE SCALE GENOMIC DNA]</scope>
    <source>
        <strain evidence="6">JCM 17106</strain>
    </source>
</reference>
<dbReference type="InterPro" id="IPR035940">
    <property type="entry name" value="CAP_sf"/>
</dbReference>
<feature type="signal peptide" evidence="2">
    <location>
        <begin position="1"/>
        <end position="24"/>
    </location>
</feature>
<feature type="chain" id="PRO_5047165217" description="Secretion system C-terminal sorting domain-containing protein" evidence="2">
    <location>
        <begin position="25"/>
        <end position="247"/>
    </location>
</feature>
<organism evidence="5 6">
    <name type="scientific">Aquimarina addita</name>
    <dbReference type="NCBI Taxonomy" id="870485"/>
    <lineage>
        <taxon>Bacteria</taxon>
        <taxon>Pseudomonadati</taxon>
        <taxon>Bacteroidota</taxon>
        <taxon>Flavobacteriia</taxon>
        <taxon>Flavobacteriales</taxon>
        <taxon>Flavobacteriaceae</taxon>
        <taxon>Aquimarina</taxon>
    </lineage>
</organism>
<dbReference type="PANTHER" id="PTHR31157:SF1">
    <property type="entry name" value="SCP DOMAIN-CONTAINING PROTEIN"/>
    <property type="match status" value="1"/>
</dbReference>
<protein>
    <recommendedName>
        <fullName evidence="7">Secretion system C-terminal sorting domain-containing protein</fullName>
    </recommendedName>
</protein>
<dbReference type="PANTHER" id="PTHR31157">
    <property type="entry name" value="SCP DOMAIN-CONTAINING PROTEIN"/>
    <property type="match status" value="1"/>
</dbReference>
<dbReference type="Proteomes" id="UP001500459">
    <property type="component" value="Unassembled WGS sequence"/>
</dbReference>
<dbReference type="InterPro" id="IPR014044">
    <property type="entry name" value="CAP_dom"/>
</dbReference>
<evidence type="ECO:0000259" key="4">
    <source>
        <dbReference type="Pfam" id="PF18962"/>
    </source>
</evidence>
<name>A0ABP7X9D1_9FLAO</name>
<evidence type="ECO:0000259" key="3">
    <source>
        <dbReference type="Pfam" id="PF00188"/>
    </source>
</evidence>
<sequence length="247" mass="27661">MKASLMYRIVFAILLVNFSPRINAQNNNDRAEEMLRLVNDIRTTEGLQPLVLNQELNEAAYLHSKDMGDQNYFNHTGLNGSSFSERVRDASYVGTPRGENIAAGNNTVAETFNQWVNSSGHLDNILDERSNEMGIGYAVVNGSEYTHYWTQIFGRGDTTLSVDNIADNHTSSFKAYPNPAQDVLYITLPKDVHTSKNLNLMSIKGKIVHQQTITFATNELAIKIDHLPKGVYLLNLQGTSVQKIVKR</sequence>
<dbReference type="Pfam" id="PF00188">
    <property type="entry name" value="CAP"/>
    <property type="match status" value="1"/>
</dbReference>
<dbReference type="RefSeq" id="WP_344924241.1">
    <property type="nucleotide sequence ID" value="NZ_BAABCW010000001.1"/>
</dbReference>
<evidence type="ECO:0000256" key="1">
    <source>
        <dbReference type="ARBA" id="ARBA00022729"/>
    </source>
</evidence>
<gene>
    <name evidence="5" type="ORF">GCM10022393_03830</name>
</gene>
<accession>A0ABP7X9D1</accession>
<comment type="caution">
    <text evidence="5">The sequence shown here is derived from an EMBL/GenBank/DDBJ whole genome shotgun (WGS) entry which is preliminary data.</text>
</comment>
<evidence type="ECO:0008006" key="7">
    <source>
        <dbReference type="Google" id="ProtNLM"/>
    </source>
</evidence>
<dbReference type="Gene3D" id="3.40.33.10">
    <property type="entry name" value="CAP"/>
    <property type="match status" value="1"/>
</dbReference>
<dbReference type="NCBIfam" id="TIGR04183">
    <property type="entry name" value="Por_Secre_tail"/>
    <property type="match status" value="1"/>
</dbReference>